<keyword evidence="1" id="KW-0614">Plasmid</keyword>
<dbReference type="EMBL" id="AP018829">
    <property type="protein sequence ID" value="BBF82621.1"/>
    <property type="molecule type" value="Genomic_DNA"/>
</dbReference>
<evidence type="ECO:0000313" key="1">
    <source>
        <dbReference type="EMBL" id="BBF82621.1"/>
    </source>
</evidence>
<proteinExistence type="predicted"/>
<sequence>MRPLTESTLQDLFAVREALQLIAIRFAQIGNSAALREAICQNAANPVAAIDGLFRDIAVFSGHDELSQWIERAGNRLAFLRESGTRLLPNVRPDQEAMAALWINGDLQGLEAHLLSFGQTLRQHIPEIAAQLRTKRHSTMSST</sequence>
<dbReference type="Proteomes" id="UP000278756">
    <property type="component" value="Plasmid pASEM-1"/>
</dbReference>
<dbReference type="AlphaFoldDB" id="A0A3G9G9L8"/>
<evidence type="ECO:0000313" key="2">
    <source>
        <dbReference type="Proteomes" id="UP000278756"/>
    </source>
</evidence>
<protein>
    <submittedName>
        <fullName evidence="1">Uncharacterized protein</fullName>
    </submittedName>
</protein>
<accession>A0A3G9G9L8</accession>
<organism evidence="1 2">
    <name type="scientific">Asticcacaulis excentricus</name>
    <dbReference type="NCBI Taxonomy" id="78587"/>
    <lineage>
        <taxon>Bacteria</taxon>
        <taxon>Pseudomonadati</taxon>
        <taxon>Pseudomonadota</taxon>
        <taxon>Alphaproteobacteria</taxon>
        <taxon>Caulobacterales</taxon>
        <taxon>Caulobacteraceae</taxon>
        <taxon>Asticcacaulis</taxon>
    </lineage>
</organism>
<reference evidence="2" key="2">
    <citation type="journal article" date="2017" name="Plant Physiol. Biochem.">
        <title>Differential oxidative and antioxidative response of duckweed Lemna minor toward plant growth promoting/inhibiting bacteria.</title>
        <authorList>
            <person name="Ishizawa H."/>
            <person name="Kuroda M."/>
            <person name="Morikawa M."/>
            <person name="Ike M."/>
        </authorList>
    </citation>
    <scope>NUCLEOTIDE SEQUENCE [LARGE SCALE GENOMIC DNA]</scope>
    <source>
        <strain evidence="2">M6</strain>
    </source>
</reference>
<name>A0A3G9G9L8_9CAUL</name>
<geneLocation type="plasmid" evidence="2">
    <name>pasem-1 dna</name>
</geneLocation>
<gene>
    <name evidence="1" type="ORF">EM6_3262</name>
</gene>
<reference evidence="2" key="1">
    <citation type="journal article" date="2017" name="Biotechnol. Biofuels">
        <title>Evaluation of environmental bacterial communities as a factor affecting the growth of duckweed Lemna minor.</title>
        <authorList>
            <person name="Ishizawa H."/>
            <person name="Kuroda M."/>
            <person name="Morikawa M."/>
            <person name="Ike M."/>
        </authorList>
    </citation>
    <scope>NUCLEOTIDE SEQUENCE [LARGE SCALE GENOMIC DNA]</scope>
    <source>
        <strain evidence="2">M6</strain>
    </source>
</reference>